<dbReference type="AlphaFoldDB" id="A0A252B995"/>
<name>A0A252B995_9PROT</name>
<evidence type="ECO:0000313" key="1">
    <source>
        <dbReference type="EMBL" id="OUJ00951.1"/>
    </source>
</evidence>
<organism evidence="1 2">
    <name type="scientific">Acetobacter orientalis</name>
    <dbReference type="NCBI Taxonomy" id="146474"/>
    <lineage>
        <taxon>Bacteria</taxon>
        <taxon>Pseudomonadati</taxon>
        <taxon>Pseudomonadota</taxon>
        <taxon>Alphaproteobacteria</taxon>
        <taxon>Acetobacterales</taxon>
        <taxon>Acetobacteraceae</taxon>
        <taxon>Acetobacter</taxon>
    </lineage>
</organism>
<dbReference type="EMBL" id="JOOY01000055">
    <property type="protein sequence ID" value="OUJ00951.1"/>
    <property type="molecule type" value="Genomic_DNA"/>
</dbReference>
<gene>
    <name evidence="1" type="ORF">HK15_09685</name>
</gene>
<protein>
    <submittedName>
        <fullName evidence="1">Uncharacterized protein</fullName>
    </submittedName>
</protein>
<comment type="caution">
    <text evidence="1">The sequence shown here is derived from an EMBL/GenBank/DDBJ whole genome shotgun (WGS) entry which is preliminary data.</text>
</comment>
<reference evidence="1 2" key="1">
    <citation type="submission" date="2014-06" db="EMBL/GenBank/DDBJ databases">
        <authorList>
            <person name="Ju J."/>
            <person name="Zhang J."/>
        </authorList>
    </citation>
    <scope>NUCLEOTIDE SEQUENCE [LARGE SCALE GENOMIC DNA]</scope>
    <source>
        <strain evidence="1">DmW_048</strain>
    </source>
</reference>
<proteinExistence type="predicted"/>
<dbReference type="Proteomes" id="UP000194999">
    <property type="component" value="Unassembled WGS sequence"/>
</dbReference>
<sequence length="62" mass="6902">MKIAPTATEVFELLVGFLCKEIAIQKVGYTIRLVVATNYHLVATGEHDLEGSKNPRVMRLCL</sequence>
<evidence type="ECO:0000313" key="2">
    <source>
        <dbReference type="Proteomes" id="UP000194999"/>
    </source>
</evidence>
<accession>A0A252B995</accession>